<dbReference type="Gene3D" id="2.60.40.10">
    <property type="entry name" value="Immunoglobulins"/>
    <property type="match status" value="1"/>
</dbReference>
<comment type="caution">
    <text evidence="2">The sequence shown here is derived from an EMBL/GenBank/DDBJ whole genome shotgun (WGS) entry which is preliminary data.</text>
</comment>
<name>A0ABT3GQB6_9BACT</name>
<evidence type="ECO:0000313" key="3">
    <source>
        <dbReference type="Proteomes" id="UP001320876"/>
    </source>
</evidence>
<dbReference type="SUPFAM" id="SSF49899">
    <property type="entry name" value="Concanavalin A-like lectins/glucanases"/>
    <property type="match status" value="1"/>
</dbReference>
<dbReference type="SUPFAM" id="SSF50405">
    <property type="entry name" value="Actin-crosslinking proteins"/>
    <property type="match status" value="1"/>
</dbReference>
<evidence type="ECO:0008006" key="4">
    <source>
        <dbReference type="Google" id="ProtNLM"/>
    </source>
</evidence>
<keyword evidence="1" id="KW-0732">Signal</keyword>
<dbReference type="InterPro" id="IPR013783">
    <property type="entry name" value="Ig-like_fold"/>
</dbReference>
<dbReference type="CDD" id="cd23342">
    <property type="entry name" value="beta-trefoil_FSCN_ZgPorA-like"/>
    <property type="match status" value="1"/>
</dbReference>
<dbReference type="Pfam" id="PF17957">
    <property type="entry name" value="Big_7"/>
    <property type="match status" value="1"/>
</dbReference>
<reference evidence="2 3" key="1">
    <citation type="submission" date="2022-10" db="EMBL/GenBank/DDBJ databases">
        <title>Luteolibacter arcticus strain CCTCC AB 2014275, whole genome shotgun sequencing project.</title>
        <authorList>
            <person name="Zhao G."/>
            <person name="Shen L."/>
        </authorList>
    </citation>
    <scope>NUCLEOTIDE SEQUENCE [LARGE SCALE GENOMIC DNA]</scope>
    <source>
        <strain evidence="2 3">CCTCC AB 2014275</strain>
    </source>
</reference>
<dbReference type="EMBL" id="JAPDDT010000016">
    <property type="protein sequence ID" value="MCW1925722.1"/>
    <property type="molecule type" value="Genomic_DNA"/>
</dbReference>
<dbReference type="InterPro" id="IPR013320">
    <property type="entry name" value="ConA-like_dom_sf"/>
</dbReference>
<dbReference type="Gene3D" id="2.60.120.200">
    <property type="match status" value="1"/>
</dbReference>
<keyword evidence="3" id="KW-1185">Reference proteome</keyword>
<evidence type="ECO:0000313" key="2">
    <source>
        <dbReference type="EMBL" id="MCW1925722.1"/>
    </source>
</evidence>
<protein>
    <recommendedName>
        <fullName evidence="4">DUF1349 domain-containing protein</fullName>
    </recommendedName>
</protein>
<dbReference type="RefSeq" id="WP_264489829.1">
    <property type="nucleotide sequence ID" value="NZ_JAPDDT010000016.1"/>
</dbReference>
<evidence type="ECO:0000256" key="1">
    <source>
        <dbReference type="SAM" id="SignalP"/>
    </source>
</evidence>
<feature type="signal peptide" evidence="1">
    <location>
        <begin position="1"/>
        <end position="22"/>
    </location>
</feature>
<accession>A0ABT3GQB6</accession>
<organism evidence="2 3">
    <name type="scientific">Luteolibacter arcticus</name>
    <dbReference type="NCBI Taxonomy" id="1581411"/>
    <lineage>
        <taxon>Bacteria</taxon>
        <taxon>Pseudomonadati</taxon>
        <taxon>Verrucomicrobiota</taxon>
        <taxon>Verrucomicrobiia</taxon>
        <taxon>Verrucomicrobiales</taxon>
        <taxon>Verrucomicrobiaceae</taxon>
        <taxon>Luteolibacter</taxon>
    </lineage>
</organism>
<dbReference type="InterPro" id="IPR008999">
    <property type="entry name" value="Actin-crosslinking"/>
</dbReference>
<dbReference type="Proteomes" id="UP001320876">
    <property type="component" value="Unassembled WGS sequence"/>
</dbReference>
<dbReference type="Gene3D" id="2.80.10.50">
    <property type="match status" value="1"/>
</dbReference>
<gene>
    <name evidence="2" type="ORF">OKA05_24405</name>
</gene>
<feature type="chain" id="PRO_5047451313" description="DUF1349 domain-containing protein" evidence="1">
    <location>
        <begin position="23"/>
        <end position="850"/>
    </location>
</feature>
<proteinExistence type="predicted"/>
<sequence length="850" mass="90305">MKILLHALAVLASFALSLTARAQYQVYAGGTTSTDGTGGSSAAAYMDNRDLANPASSARFRAAGGKYYCHSLGWSLSSTPIRNGIYSRFGGKDFILESAVGTNDYLTPADDMQRLFKGPGYWSSARYIVINFVDRWSDPSYPNLLKSSLHPYNTSTFSPIYSPNGEPHPELYPWATDPKFAIRRNTAILGGTMCTDAPPEFYFSRNANYRQYVADEIRWANDNGLVSIVIIFPQNYSGTQFYQKTGEYLEDLAKRGAFPQILAFNCYNSSVSQGLPIGSENDIDTMMYTARVFAERAILVGKTITLKAYSNGKYVSANLVDPNVPLIASQSTAGDGEKFLVIDAGKGQIALKATANDLFVSSGGGQTTMKADKASIGNTEKFRVRLNADATISLLDSSSNLYVTTPTAGADPLKCDKTTVGSSEKFTVDAGPLNPLPVDPAPLSVTINTPAANANLVQGNNLTVNTSAIGGTISHFNLSVNGVTMHQENGAPYDWSPTSDVALGDLAAGLYDISAAAISSSGNHGKTTRQIAVGLADGSGLALTEIGPLIEHFKVRATGPGAYSVQAAGTDLWGASDQGGIVTKPLSGDAVAVVNVESLANIDPFSKAGLTFRDSLDPAAANVALVVTAANGLRFQIRPTSGAASTSTAGTGISAPVWLRLSRQGNVFTAAYSTNGTTWTSAGTKTATLAATAPVGLAVTSHDDTQSTTATFSDLRLKSANSLPGWRALIFSPADLSNPAISGDDADPDHDGLTNFHEFVTDLNPHLDDRNLNRVKGTKNDLPSFRLQFRQRKDLGGVTRVFQHSINLTDWPSVSPTSIELLQDLGNAATYEASFPFVGEAAFFRVRYEP</sequence>